<sequence>MENRMSNSATMVACSEDFLISEAGPDWTSIKVRYVDATNNRRRGGDSHFNPDEFQSLGFISMTIHHQNLPCIASYSPNVIFKKTFDRDTMNLERNVHSRDGEILEIAFGSPMTEQK</sequence>
<name>A0AAV3RV80_LITER</name>
<accession>A0AAV3RV80</accession>
<dbReference type="Proteomes" id="UP001454036">
    <property type="component" value="Unassembled WGS sequence"/>
</dbReference>
<evidence type="ECO:0000313" key="2">
    <source>
        <dbReference type="Proteomes" id="UP001454036"/>
    </source>
</evidence>
<evidence type="ECO:0000313" key="1">
    <source>
        <dbReference type="EMBL" id="GAA0184232.1"/>
    </source>
</evidence>
<gene>
    <name evidence="1" type="ORF">LIER_31520</name>
</gene>
<reference evidence="1 2" key="1">
    <citation type="submission" date="2024-01" db="EMBL/GenBank/DDBJ databases">
        <title>The complete chloroplast genome sequence of Lithospermum erythrorhizon: insights into the phylogenetic relationship among Boraginaceae species and the maternal lineages of purple gromwells.</title>
        <authorList>
            <person name="Okada T."/>
            <person name="Watanabe K."/>
        </authorList>
    </citation>
    <scope>NUCLEOTIDE SEQUENCE [LARGE SCALE GENOMIC DNA]</scope>
</reference>
<dbReference type="AlphaFoldDB" id="A0AAV3RV80"/>
<keyword evidence="2" id="KW-1185">Reference proteome</keyword>
<dbReference type="EMBL" id="BAABME010011743">
    <property type="protein sequence ID" value="GAA0184232.1"/>
    <property type="molecule type" value="Genomic_DNA"/>
</dbReference>
<comment type="caution">
    <text evidence="1">The sequence shown here is derived from an EMBL/GenBank/DDBJ whole genome shotgun (WGS) entry which is preliminary data.</text>
</comment>
<protein>
    <submittedName>
        <fullName evidence="1">Uncharacterized protein</fullName>
    </submittedName>
</protein>
<organism evidence="1 2">
    <name type="scientific">Lithospermum erythrorhizon</name>
    <name type="common">Purple gromwell</name>
    <name type="synonym">Lithospermum officinale var. erythrorhizon</name>
    <dbReference type="NCBI Taxonomy" id="34254"/>
    <lineage>
        <taxon>Eukaryota</taxon>
        <taxon>Viridiplantae</taxon>
        <taxon>Streptophyta</taxon>
        <taxon>Embryophyta</taxon>
        <taxon>Tracheophyta</taxon>
        <taxon>Spermatophyta</taxon>
        <taxon>Magnoliopsida</taxon>
        <taxon>eudicotyledons</taxon>
        <taxon>Gunneridae</taxon>
        <taxon>Pentapetalae</taxon>
        <taxon>asterids</taxon>
        <taxon>lamiids</taxon>
        <taxon>Boraginales</taxon>
        <taxon>Boraginaceae</taxon>
        <taxon>Boraginoideae</taxon>
        <taxon>Lithospermeae</taxon>
        <taxon>Lithospermum</taxon>
    </lineage>
</organism>
<proteinExistence type="predicted"/>